<feature type="region of interest" description="Disordered" evidence="4">
    <location>
        <begin position="1"/>
        <end position="71"/>
    </location>
</feature>
<feature type="region of interest" description="Disordered" evidence="4">
    <location>
        <begin position="171"/>
        <end position="221"/>
    </location>
</feature>
<evidence type="ECO:0000256" key="2">
    <source>
        <dbReference type="ARBA" id="ARBA00009265"/>
    </source>
</evidence>
<feature type="region of interest" description="Disordered" evidence="4">
    <location>
        <begin position="435"/>
        <end position="461"/>
    </location>
</feature>
<protein>
    <submittedName>
        <fullName evidence="5">DUF1740-domain-containing protein</fullName>
    </submittedName>
</protein>
<dbReference type="AlphaFoldDB" id="A0A6A7AT08"/>
<sequence length="1027" mass="117075">MAANIPKFASFRPKPKPAPEPSEEPASKSKGSHDTKLTGREKKASRVRGPSPPPPPQSHSHHDTSSSKIYFSDRRGDANLLRYGTLDRYDIPAYRRYGHGFVLGLPLDQKIDREQSTDTALCIASSRKRQERLLTNKRLNKSTHRALRLIKHSQARHTGDFDQDFISITTTRGSAQHSSEPEDGEPPPLDYRDIQGRPKSDEPLDPDTHYEPDADVVIDTEVTKKNSRLARQTKEHPEHAEHWFALIEHQEAMLKLERPSNELTASDKAHLAQVRISIYEEALKKTKMNQQGQGKLWEGLLAEARKVWDDIRLASKWNQVLAEHPQNTNLWWLYLDSVQSSFARFRFDDCRSAYLSCVSALQSSTTPIPSETYLRLLVRLTSMTYDCGYQELALAIWQAVLEFNLMRPNAEEGTTFLSLFEEFWESEASRIGEPEAKGWKNSRGAVDHQPSGPSPLLENDSTTNSLSDFYRRELDAMTKLQYPGRMTDEVGEDDAFHAVLFSDIEAYLNIIPLETSSTLIVDAFICFCRLPPLPQLAPHQKEWWSDPFLRLQTEGGTQSGIKVVPGVQTLDRFSNLPVQSFQATTELLFQNGSTLRGDRLQPDFPRRLLKLVATAYPDHDIIGEYLLAFEHRHFPSEAPKTAKQLLKVCPSSLRLYNAYGLVELGRSDMDRANKVFSMALTMHKGGIVLWTYENIKLYHNWIWEALHRGAQNHALWRTISPDGKIPIPASQDSRPTHDALLQIRLLLSERSERALLNHEFETAILSTSMQALIVYFINGAKAESALEVHQSLSAWMTSHKLSNSMYAELHAQYMADFLAYHAMHAAIVKPALIRTALEPLIARFPNNTILLSLYAANEARFAIDDRVRGILQRHDLQGAEETSVAGWLFAIHYELQKGDIAGSTSHSVRALFHRATAAIGQHCPALWISYLRFELTQFREEQARSLKRTKKEDGKDYHTNRVRAAKQRIRESFQHGLTELPWCKEFVMLPFSPEFDGAFEDVEKSKFYRVMQEKEIRLYIDLDQTGI</sequence>
<comment type="subcellular location">
    <subcellularLocation>
        <location evidence="1">Nucleus</location>
    </subcellularLocation>
</comment>
<dbReference type="GO" id="GO:1902369">
    <property type="term" value="P:negative regulation of RNA catabolic process"/>
    <property type="evidence" value="ECO:0007669"/>
    <property type="project" value="TreeGrafter"/>
</dbReference>
<reference evidence="5" key="1">
    <citation type="submission" date="2020-01" db="EMBL/GenBank/DDBJ databases">
        <authorList>
            <consortium name="DOE Joint Genome Institute"/>
            <person name="Haridas S."/>
            <person name="Albert R."/>
            <person name="Binder M."/>
            <person name="Bloem J."/>
            <person name="Labutti K."/>
            <person name="Salamov A."/>
            <person name="Andreopoulos B."/>
            <person name="Baker S.E."/>
            <person name="Barry K."/>
            <person name="Bills G."/>
            <person name="Bluhm B.H."/>
            <person name="Cannon C."/>
            <person name="Castanera R."/>
            <person name="Culley D.E."/>
            <person name="Daum C."/>
            <person name="Ezra D."/>
            <person name="Gonzalez J.B."/>
            <person name="Henrissat B."/>
            <person name="Kuo A."/>
            <person name="Liang C."/>
            <person name="Lipzen A."/>
            <person name="Lutzoni F."/>
            <person name="Magnuson J."/>
            <person name="Mondo S."/>
            <person name="Nolan M."/>
            <person name="Ohm R."/>
            <person name="Pangilinan J."/>
            <person name="Park H.-J."/>
            <person name="Ramirez L."/>
            <person name="Alfaro M."/>
            <person name="Sun H."/>
            <person name="Tritt A."/>
            <person name="Yoshinaga Y."/>
            <person name="Zwiers L.-H."/>
            <person name="Turgeon B.G."/>
            <person name="Goodwin S.B."/>
            <person name="Spatafora J.W."/>
            <person name="Crous P.W."/>
            <person name="Grigoriev I.V."/>
        </authorList>
    </citation>
    <scope>NUCLEOTIDE SEQUENCE</scope>
    <source>
        <strain evidence="5">IPT5</strain>
    </source>
</reference>
<dbReference type="EMBL" id="MU006351">
    <property type="protein sequence ID" value="KAF2845235.1"/>
    <property type="molecule type" value="Genomic_DNA"/>
</dbReference>
<dbReference type="Pfam" id="PF08424">
    <property type="entry name" value="NRDE-2"/>
    <property type="match status" value="1"/>
</dbReference>
<dbReference type="OrthoDB" id="297219at2759"/>
<evidence type="ECO:0000256" key="4">
    <source>
        <dbReference type="SAM" id="MobiDB-lite"/>
    </source>
</evidence>
<dbReference type="PANTHER" id="PTHR13471:SF0">
    <property type="entry name" value="NUCLEAR EXOSOME REGULATOR NRDE2"/>
    <property type="match status" value="1"/>
</dbReference>
<dbReference type="Gene3D" id="1.25.40.10">
    <property type="entry name" value="Tetratricopeptide repeat domain"/>
    <property type="match status" value="1"/>
</dbReference>
<name>A0A6A7AT08_9PLEO</name>
<dbReference type="InterPro" id="IPR013633">
    <property type="entry name" value="NRDE-2"/>
</dbReference>
<dbReference type="SUPFAM" id="SSF48452">
    <property type="entry name" value="TPR-like"/>
    <property type="match status" value="1"/>
</dbReference>
<feature type="compositionally biased region" description="Basic and acidic residues" evidence="4">
    <location>
        <begin position="60"/>
        <end position="71"/>
    </location>
</feature>
<dbReference type="GO" id="GO:0071013">
    <property type="term" value="C:catalytic step 2 spliceosome"/>
    <property type="evidence" value="ECO:0007669"/>
    <property type="project" value="TreeGrafter"/>
</dbReference>
<feature type="compositionally biased region" description="Basic and acidic residues" evidence="4">
    <location>
        <begin position="190"/>
        <end position="212"/>
    </location>
</feature>
<keyword evidence="6" id="KW-1185">Reference proteome</keyword>
<gene>
    <name evidence="5" type="ORF">T440DRAFT_281298</name>
</gene>
<dbReference type="GO" id="GO:0031048">
    <property type="term" value="P:regulatory ncRNA-mediated heterochromatin formation"/>
    <property type="evidence" value="ECO:0007669"/>
    <property type="project" value="TreeGrafter"/>
</dbReference>
<dbReference type="Proteomes" id="UP000799423">
    <property type="component" value="Unassembled WGS sequence"/>
</dbReference>
<evidence type="ECO:0000313" key="5">
    <source>
        <dbReference type="EMBL" id="KAF2845235.1"/>
    </source>
</evidence>
<accession>A0A6A7AT08</accession>
<dbReference type="PANTHER" id="PTHR13471">
    <property type="entry name" value="TETRATRICOPEPTIDE-LIKE HELICAL"/>
    <property type="match status" value="1"/>
</dbReference>
<dbReference type="InterPro" id="IPR011990">
    <property type="entry name" value="TPR-like_helical_dom_sf"/>
</dbReference>
<comment type="similarity">
    <text evidence="2">Belongs to the NRDE2 family.</text>
</comment>
<organism evidence="5 6">
    <name type="scientific">Plenodomus tracheiphilus IPT5</name>
    <dbReference type="NCBI Taxonomy" id="1408161"/>
    <lineage>
        <taxon>Eukaryota</taxon>
        <taxon>Fungi</taxon>
        <taxon>Dikarya</taxon>
        <taxon>Ascomycota</taxon>
        <taxon>Pezizomycotina</taxon>
        <taxon>Dothideomycetes</taxon>
        <taxon>Pleosporomycetidae</taxon>
        <taxon>Pleosporales</taxon>
        <taxon>Pleosporineae</taxon>
        <taxon>Leptosphaeriaceae</taxon>
        <taxon>Plenodomus</taxon>
    </lineage>
</organism>
<proteinExistence type="inferred from homology"/>
<evidence type="ECO:0000313" key="6">
    <source>
        <dbReference type="Proteomes" id="UP000799423"/>
    </source>
</evidence>
<feature type="compositionally biased region" description="Basic and acidic residues" evidence="4">
    <location>
        <begin position="25"/>
        <end position="44"/>
    </location>
</feature>
<evidence type="ECO:0000256" key="1">
    <source>
        <dbReference type="ARBA" id="ARBA00004123"/>
    </source>
</evidence>
<keyword evidence="3" id="KW-0539">Nucleus</keyword>
<evidence type="ECO:0000256" key="3">
    <source>
        <dbReference type="ARBA" id="ARBA00023242"/>
    </source>
</evidence>